<dbReference type="InterPro" id="IPR029209">
    <property type="entry name" value="DML1/Misato_tubulin"/>
</dbReference>
<dbReference type="GO" id="GO:0005739">
    <property type="term" value="C:mitochondrion"/>
    <property type="evidence" value="ECO:0007669"/>
    <property type="project" value="UniProtKB-SubCell"/>
</dbReference>
<dbReference type="InterPro" id="IPR013838">
    <property type="entry name" value="Beta-tubulin_BS"/>
</dbReference>
<evidence type="ECO:0000313" key="9">
    <source>
        <dbReference type="Proteomes" id="UP000054538"/>
    </source>
</evidence>
<dbReference type="PANTHER" id="PTHR13391:SF0">
    <property type="entry name" value="PROTEIN MISATO HOMOLOG 1"/>
    <property type="match status" value="1"/>
</dbReference>
<feature type="region of interest" description="Disordered" evidence="5">
    <location>
        <begin position="482"/>
        <end position="501"/>
    </location>
</feature>
<name>A0A0D0DU39_9AGAM</name>
<dbReference type="InParanoid" id="A0A0D0DU39"/>
<dbReference type="Pfam" id="PF14881">
    <property type="entry name" value="Tubulin_3"/>
    <property type="match status" value="1"/>
</dbReference>
<dbReference type="STRING" id="930991.A0A0D0DU39"/>
<dbReference type="GO" id="GO:0007005">
    <property type="term" value="P:mitochondrion organization"/>
    <property type="evidence" value="ECO:0007669"/>
    <property type="project" value="InterPro"/>
</dbReference>
<evidence type="ECO:0000256" key="3">
    <source>
        <dbReference type="ARBA" id="ARBA00008507"/>
    </source>
</evidence>
<evidence type="ECO:0000313" key="8">
    <source>
        <dbReference type="EMBL" id="KIK97683.1"/>
    </source>
</evidence>
<dbReference type="PROSITE" id="PS00228">
    <property type="entry name" value="TUBULIN_B_AUTOREG"/>
    <property type="match status" value="1"/>
</dbReference>
<evidence type="ECO:0000256" key="5">
    <source>
        <dbReference type="SAM" id="MobiDB-lite"/>
    </source>
</evidence>
<dbReference type="FunCoup" id="A0A0D0DU39">
    <property type="interactions" value="211"/>
</dbReference>
<dbReference type="Pfam" id="PF10644">
    <property type="entry name" value="Misat_Tub_SegII"/>
    <property type="match status" value="1"/>
</dbReference>
<accession>A0A0D0DU39</accession>
<protein>
    <recommendedName>
        <fullName evidence="10">Protein DML1</fullName>
    </recommendedName>
</protein>
<dbReference type="Proteomes" id="UP000054538">
    <property type="component" value="Unassembled WGS sequence"/>
</dbReference>
<proteinExistence type="inferred from homology"/>
<keyword evidence="9" id="KW-1185">Reference proteome</keyword>
<keyword evidence="4" id="KW-0496">Mitochondrion</keyword>
<evidence type="ECO:0000256" key="2">
    <source>
        <dbReference type="ARBA" id="ARBA00004173"/>
    </source>
</evidence>
<comment type="subcellular location">
    <subcellularLocation>
        <location evidence="2">Mitochondrion</location>
    </subcellularLocation>
</comment>
<evidence type="ECO:0000256" key="1">
    <source>
        <dbReference type="ARBA" id="ARBA00003757"/>
    </source>
</evidence>
<feature type="domain" description="Misato Segment II tubulin-like" evidence="6">
    <location>
        <begin position="2"/>
        <end position="112"/>
    </location>
</feature>
<dbReference type="AlphaFoldDB" id="A0A0D0DU39"/>
<dbReference type="PANTHER" id="PTHR13391">
    <property type="entry name" value="MITOCHONDRIAL DISTRIBUTION REGULATOR MISATO"/>
    <property type="match status" value="1"/>
</dbReference>
<reference evidence="9" key="2">
    <citation type="submission" date="2015-01" db="EMBL/GenBank/DDBJ databases">
        <title>Evolutionary Origins and Diversification of the Mycorrhizal Mutualists.</title>
        <authorList>
            <consortium name="DOE Joint Genome Institute"/>
            <consortium name="Mycorrhizal Genomics Consortium"/>
            <person name="Kohler A."/>
            <person name="Kuo A."/>
            <person name="Nagy L.G."/>
            <person name="Floudas D."/>
            <person name="Copeland A."/>
            <person name="Barry K.W."/>
            <person name="Cichocki N."/>
            <person name="Veneault-Fourrey C."/>
            <person name="LaButti K."/>
            <person name="Lindquist E.A."/>
            <person name="Lipzen A."/>
            <person name="Lundell T."/>
            <person name="Morin E."/>
            <person name="Murat C."/>
            <person name="Riley R."/>
            <person name="Ohm R."/>
            <person name="Sun H."/>
            <person name="Tunlid A."/>
            <person name="Henrissat B."/>
            <person name="Grigoriev I.V."/>
            <person name="Hibbett D.S."/>
            <person name="Martin F."/>
        </authorList>
    </citation>
    <scope>NUCLEOTIDE SEQUENCE [LARGE SCALE GENOMIC DNA]</scope>
    <source>
        <strain evidence="9">Ve08.2h10</strain>
    </source>
</reference>
<dbReference type="InterPro" id="IPR036525">
    <property type="entry name" value="Tubulin/FtsZ_GTPase_sf"/>
</dbReference>
<dbReference type="InterPro" id="IPR019605">
    <property type="entry name" value="Misato_II_tubulin-like"/>
</dbReference>
<evidence type="ECO:0000259" key="7">
    <source>
        <dbReference type="Pfam" id="PF14881"/>
    </source>
</evidence>
<dbReference type="InterPro" id="IPR049942">
    <property type="entry name" value="DML1/Misato"/>
</dbReference>
<dbReference type="OrthoDB" id="271881at2759"/>
<evidence type="ECO:0000256" key="4">
    <source>
        <dbReference type="ARBA" id="ARBA00023128"/>
    </source>
</evidence>
<comment type="function">
    <text evidence="1">Involved in the partitioning of the mitochondrial organelle and mitochondrial DNA (mtDNA) inheritance.</text>
</comment>
<gene>
    <name evidence="8" type="ORF">PAXRUDRAFT_135797</name>
</gene>
<evidence type="ECO:0008006" key="10">
    <source>
        <dbReference type="Google" id="ProtNLM"/>
    </source>
</evidence>
<sequence>MREIIHIQAGSLPNYAGTHYWNTQESYFTYDDDHVSVADFSISFKEGRDTHKEPTLCPRLLAFDHKSNFGTLTKDPPVRVEEARNSQATWDGDVIHREQEQIAQSEYHSLLEHEDGLDSVEEGKVFDTKIRYWSDYSRVSFDPKSIQAVPDAFETVESNWSASQEIFRRYDEDTELMEGSLRLLIEDCHNFQGVQMIQDVPTFGGFSHSLLTAFRDEYPKATILSFACLSNIAPNDVNLGNSLQIKQVLNDGLSMRSLGELCDLTAPILPPPCWERGSWFSGHRIDHKSLYQSSAVLSSHLETATLPLRLRGSIENLQSFIGHLNWRQSSPFAVLGGTLYSQGSLIADDFQDIASLSLHSNGDHTSFARRDVYRGFSQEDLAAFNTWNESHALREPIFRWDHLPSYPIPTSFPSIFPGPRPKALKMMSSLSTSPSIAGSLSSFASFVESMAKRRDRALSAVGLEEDEVRELANALWGLVDGYGENEDGDGHSSENLGEDEE</sequence>
<dbReference type="EMBL" id="KN824925">
    <property type="protein sequence ID" value="KIK97683.1"/>
    <property type="molecule type" value="Genomic_DNA"/>
</dbReference>
<dbReference type="SUPFAM" id="SSF52490">
    <property type="entry name" value="Tubulin nucleotide-binding domain-like"/>
    <property type="match status" value="1"/>
</dbReference>
<reference evidence="8 9" key="1">
    <citation type="submission" date="2014-04" db="EMBL/GenBank/DDBJ databases">
        <authorList>
            <consortium name="DOE Joint Genome Institute"/>
            <person name="Kuo A."/>
            <person name="Kohler A."/>
            <person name="Jargeat P."/>
            <person name="Nagy L.G."/>
            <person name="Floudas D."/>
            <person name="Copeland A."/>
            <person name="Barry K.W."/>
            <person name="Cichocki N."/>
            <person name="Veneault-Fourrey C."/>
            <person name="LaButti K."/>
            <person name="Lindquist E.A."/>
            <person name="Lipzen A."/>
            <person name="Lundell T."/>
            <person name="Morin E."/>
            <person name="Murat C."/>
            <person name="Sun H."/>
            <person name="Tunlid A."/>
            <person name="Henrissat B."/>
            <person name="Grigoriev I.V."/>
            <person name="Hibbett D.S."/>
            <person name="Martin F."/>
            <person name="Nordberg H.P."/>
            <person name="Cantor M.N."/>
            <person name="Hua S.X."/>
        </authorList>
    </citation>
    <scope>NUCLEOTIDE SEQUENCE [LARGE SCALE GENOMIC DNA]</scope>
    <source>
        <strain evidence="8 9">Ve08.2h10</strain>
    </source>
</reference>
<organism evidence="8 9">
    <name type="scientific">Paxillus rubicundulus Ve08.2h10</name>
    <dbReference type="NCBI Taxonomy" id="930991"/>
    <lineage>
        <taxon>Eukaryota</taxon>
        <taxon>Fungi</taxon>
        <taxon>Dikarya</taxon>
        <taxon>Basidiomycota</taxon>
        <taxon>Agaricomycotina</taxon>
        <taxon>Agaricomycetes</taxon>
        <taxon>Agaricomycetidae</taxon>
        <taxon>Boletales</taxon>
        <taxon>Paxilineae</taxon>
        <taxon>Paxillaceae</taxon>
        <taxon>Paxillus</taxon>
    </lineage>
</organism>
<feature type="domain" description="DML1/Misato tubulin" evidence="7">
    <location>
        <begin position="128"/>
        <end position="310"/>
    </location>
</feature>
<evidence type="ECO:0000259" key="6">
    <source>
        <dbReference type="Pfam" id="PF10644"/>
    </source>
</evidence>
<dbReference type="Gene3D" id="3.40.50.1440">
    <property type="entry name" value="Tubulin/FtsZ, GTPase domain"/>
    <property type="match status" value="1"/>
</dbReference>
<comment type="similarity">
    <text evidence="3">Belongs to the misato family.</text>
</comment>
<dbReference type="HOGENOM" id="CLU_022511_2_0_1"/>